<dbReference type="EMBL" id="JADWOX010000013">
    <property type="protein sequence ID" value="MBI1685528.1"/>
    <property type="molecule type" value="Genomic_DNA"/>
</dbReference>
<evidence type="ECO:0000256" key="1">
    <source>
        <dbReference type="SAM" id="MobiDB-lite"/>
    </source>
</evidence>
<keyword evidence="2" id="KW-0472">Membrane</keyword>
<protein>
    <recommendedName>
        <fullName evidence="5">Energy transducer TonB</fullName>
    </recommendedName>
</protein>
<evidence type="ECO:0000313" key="4">
    <source>
        <dbReference type="Proteomes" id="UP000639859"/>
    </source>
</evidence>
<keyword evidence="4" id="KW-1185">Reference proteome</keyword>
<dbReference type="RefSeq" id="WP_198577431.1">
    <property type="nucleotide sequence ID" value="NZ_JADWOX010000013.1"/>
</dbReference>
<feature type="transmembrane region" description="Helical" evidence="2">
    <location>
        <begin position="12"/>
        <end position="33"/>
    </location>
</feature>
<feature type="compositionally biased region" description="Low complexity" evidence="1">
    <location>
        <begin position="80"/>
        <end position="92"/>
    </location>
</feature>
<sequence>MTTLERPLPLPLVVVLLSAVSVVGFVMGLRGVLDTGKPADAVSTAPLAEVSGVPIKDALPAALEVEAPPPPPPAPKAEETAPTEAAAAAPPVIEAPPAPVTPAPAEKKPEVPPAQQAPQRIEDLY</sequence>
<evidence type="ECO:0008006" key="5">
    <source>
        <dbReference type="Google" id="ProtNLM"/>
    </source>
</evidence>
<keyword evidence="2" id="KW-1133">Transmembrane helix</keyword>
<gene>
    <name evidence="3" type="ORF">I4Q42_17805</name>
</gene>
<feature type="region of interest" description="Disordered" evidence="1">
    <location>
        <begin position="61"/>
        <end position="125"/>
    </location>
</feature>
<proteinExistence type="predicted"/>
<name>A0ABS0T3R3_9CAUL</name>
<organism evidence="3 4">
    <name type="scientific">Caulobacter hibisci</name>
    <dbReference type="NCBI Taxonomy" id="2035993"/>
    <lineage>
        <taxon>Bacteria</taxon>
        <taxon>Pseudomonadati</taxon>
        <taxon>Pseudomonadota</taxon>
        <taxon>Alphaproteobacteria</taxon>
        <taxon>Caulobacterales</taxon>
        <taxon>Caulobacteraceae</taxon>
        <taxon>Caulobacter</taxon>
    </lineage>
</organism>
<reference evidence="3 4" key="1">
    <citation type="submission" date="2020-11" db="EMBL/GenBank/DDBJ databases">
        <title>genome sequence of strain KACC 18849.</title>
        <authorList>
            <person name="Gao J."/>
            <person name="Zhang X."/>
        </authorList>
    </citation>
    <scope>NUCLEOTIDE SEQUENCE [LARGE SCALE GENOMIC DNA]</scope>
    <source>
        <strain evidence="3 4">KACC 18849</strain>
    </source>
</reference>
<evidence type="ECO:0000313" key="3">
    <source>
        <dbReference type="EMBL" id="MBI1685528.1"/>
    </source>
</evidence>
<keyword evidence="2" id="KW-0812">Transmembrane</keyword>
<evidence type="ECO:0000256" key="2">
    <source>
        <dbReference type="SAM" id="Phobius"/>
    </source>
</evidence>
<dbReference type="Proteomes" id="UP000639859">
    <property type="component" value="Unassembled WGS sequence"/>
</dbReference>
<comment type="caution">
    <text evidence="3">The sequence shown here is derived from an EMBL/GenBank/DDBJ whole genome shotgun (WGS) entry which is preliminary data.</text>
</comment>
<accession>A0ABS0T3R3</accession>
<feature type="compositionally biased region" description="Pro residues" evidence="1">
    <location>
        <begin position="93"/>
        <end position="102"/>
    </location>
</feature>